<dbReference type="Proteomes" id="UP000294614">
    <property type="component" value="Unassembled WGS sequence"/>
</dbReference>
<dbReference type="GO" id="GO:0005886">
    <property type="term" value="C:plasma membrane"/>
    <property type="evidence" value="ECO:0007669"/>
    <property type="project" value="UniProtKB-SubCell"/>
</dbReference>
<keyword evidence="9" id="KW-0511">Multifunctional enzyme</keyword>
<evidence type="ECO:0000256" key="6">
    <source>
        <dbReference type="ARBA" id="ARBA00022989"/>
    </source>
</evidence>
<dbReference type="GO" id="GO:0006465">
    <property type="term" value="P:signal peptide processing"/>
    <property type="evidence" value="ECO:0007669"/>
    <property type="project" value="TreeGrafter"/>
</dbReference>
<keyword evidence="3" id="KW-1003">Cell membrane</keyword>
<comment type="similarity">
    <text evidence="2 8">Belongs to the peptidase A24 family.</text>
</comment>
<comment type="subcellular location">
    <subcellularLocation>
        <location evidence="1">Cell inner membrane</location>
        <topology evidence="1">Multi-pass membrane protein</topology>
    </subcellularLocation>
    <subcellularLocation>
        <location evidence="9">Cell membrane</location>
        <topology evidence="9">Multi-pass membrane protein</topology>
    </subcellularLocation>
</comment>
<feature type="transmembrane region" description="Helical" evidence="10">
    <location>
        <begin position="100"/>
        <end position="122"/>
    </location>
</feature>
<evidence type="ECO:0000256" key="3">
    <source>
        <dbReference type="ARBA" id="ARBA00022475"/>
    </source>
</evidence>
<dbReference type="Pfam" id="PF06750">
    <property type="entry name" value="A24_N_bact"/>
    <property type="match status" value="1"/>
</dbReference>
<dbReference type="AlphaFoldDB" id="A0A4R1KEM2"/>
<evidence type="ECO:0000256" key="9">
    <source>
        <dbReference type="RuleBase" id="RU003794"/>
    </source>
</evidence>
<name>A0A4R1KEM2_9BACT</name>
<keyword evidence="9" id="KW-0645">Protease</keyword>
<feature type="transmembrane region" description="Helical" evidence="10">
    <location>
        <begin position="74"/>
        <end position="94"/>
    </location>
</feature>
<dbReference type="InterPro" id="IPR050882">
    <property type="entry name" value="Prepilin_peptidase/N-MTase"/>
</dbReference>
<dbReference type="EMBL" id="SMGG01000003">
    <property type="protein sequence ID" value="TCK62443.1"/>
    <property type="molecule type" value="Genomic_DNA"/>
</dbReference>
<keyword evidence="5 9" id="KW-0812">Transmembrane</keyword>
<feature type="domain" description="Prepilin peptidase A24 N-terminal" evidence="12">
    <location>
        <begin position="12"/>
        <end position="94"/>
    </location>
</feature>
<dbReference type="GO" id="GO:0032259">
    <property type="term" value="P:methylation"/>
    <property type="evidence" value="ECO:0007669"/>
    <property type="project" value="UniProtKB-KW"/>
</dbReference>
<dbReference type="PRINTS" id="PR00864">
    <property type="entry name" value="PREPILNPTASE"/>
</dbReference>
<proteinExistence type="inferred from homology"/>
<comment type="catalytic activity">
    <reaction evidence="9">
        <text>Typically cleaves a -Gly-|-Phe- bond to release an N-terminal, basic peptide of 5-8 residues from type IV prepilin, and then N-methylates the new N-terminal amino group, the methyl donor being S-adenosyl-L-methionine.</text>
        <dbReference type="EC" id="3.4.23.43"/>
    </reaction>
</comment>
<evidence type="ECO:0000256" key="2">
    <source>
        <dbReference type="ARBA" id="ARBA00005801"/>
    </source>
</evidence>
<dbReference type="Gene3D" id="1.20.120.1220">
    <property type="match status" value="1"/>
</dbReference>
<accession>A0A4R1KEM2</accession>
<evidence type="ECO:0000259" key="12">
    <source>
        <dbReference type="Pfam" id="PF06750"/>
    </source>
</evidence>
<keyword evidence="14" id="KW-1185">Reference proteome</keyword>
<comment type="caution">
    <text evidence="13">The sequence shown here is derived from an EMBL/GenBank/DDBJ whole genome shotgun (WGS) entry which is preliminary data.</text>
</comment>
<evidence type="ECO:0000256" key="5">
    <source>
        <dbReference type="ARBA" id="ARBA00022692"/>
    </source>
</evidence>
<feature type="transmembrane region" description="Helical" evidence="10">
    <location>
        <begin position="198"/>
        <end position="224"/>
    </location>
</feature>
<feature type="transmembrane region" description="Helical" evidence="10">
    <location>
        <begin position="157"/>
        <end position="177"/>
    </location>
</feature>
<dbReference type="PANTHER" id="PTHR30487">
    <property type="entry name" value="TYPE 4 PREPILIN-LIKE PROTEINS LEADER PEPTIDE-PROCESSING ENZYME"/>
    <property type="match status" value="1"/>
</dbReference>
<sequence length="259" mass="28505">MDILKGIYIFFIGACLGSFMNVLTYRLPRGLNIAFPPSSCPKCGQKIRFYDNIPVFSWFILGGRCRNCKTPVSIMYPLTELLTALLFLACYIKFGNTLTMWHGCAVVFFMLAAAFADVFTAADENFECGIIPDSLNIAGFVIGFLLTYLLYGFKFPLYGALAGFLGLFIPSYLFKLIRKKEGMGGGDIKLMAVVGAMLGIKSVFFVIFASAFMGAVFGITLQAVSGRKNIIMPFGPFIAAAAILYLFYAPLVDKFLYGM</sequence>
<gene>
    <name evidence="13" type="ORF">C8D98_0969</name>
</gene>
<evidence type="ECO:0000256" key="1">
    <source>
        <dbReference type="ARBA" id="ARBA00004429"/>
    </source>
</evidence>
<evidence type="ECO:0000256" key="8">
    <source>
        <dbReference type="RuleBase" id="RU003793"/>
    </source>
</evidence>
<keyword evidence="9 13" id="KW-0489">Methyltransferase</keyword>
<evidence type="ECO:0000256" key="4">
    <source>
        <dbReference type="ARBA" id="ARBA00022519"/>
    </source>
</evidence>
<dbReference type="Pfam" id="PF01478">
    <property type="entry name" value="Peptidase_A24"/>
    <property type="match status" value="1"/>
</dbReference>
<protein>
    <recommendedName>
        <fullName evidence="9">Prepilin leader peptidase/N-methyltransferase</fullName>
        <ecNumber evidence="9">2.1.1.-</ecNumber>
        <ecNumber evidence="9">3.4.23.43</ecNumber>
    </recommendedName>
</protein>
<feature type="domain" description="Prepilin type IV endopeptidase peptidase" evidence="11">
    <location>
        <begin position="107"/>
        <end position="219"/>
    </location>
</feature>
<dbReference type="EC" id="2.1.1.-" evidence="9"/>
<comment type="function">
    <text evidence="9">Plays an essential role in type IV pili and type II pseudopili formation by proteolytically removing the leader sequence from substrate proteins and subsequently monomethylating the alpha-amino group of the newly exposed N-terminal phenylalanine.</text>
</comment>
<keyword evidence="6 10" id="KW-1133">Transmembrane helix</keyword>
<dbReference type="EC" id="3.4.23.43" evidence="9"/>
<keyword evidence="9" id="KW-0378">Hydrolase</keyword>
<dbReference type="GO" id="GO:0004190">
    <property type="term" value="F:aspartic-type endopeptidase activity"/>
    <property type="evidence" value="ECO:0007669"/>
    <property type="project" value="UniProtKB-EC"/>
</dbReference>
<feature type="transmembrane region" description="Helical" evidence="10">
    <location>
        <begin position="134"/>
        <end position="151"/>
    </location>
</feature>
<dbReference type="InterPro" id="IPR014032">
    <property type="entry name" value="Peptidase_A24A_bac"/>
</dbReference>
<evidence type="ECO:0000256" key="10">
    <source>
        <dbReference type="SAM" id="Phobius"/>
    </source>
</evidence>
<evidence type="ECO:0000313" key="14">
    <source>
        <dbReference type="Proteomes" id="UP000294614"/>
    </source>
</evidence>
<evidence type="ECO:0000256" key="7">
    <source>
        <dbReference type="ARBA" id="ARBA00023136"/>
    </source>
</evidence>
<dbReference type="InterPro" id="IPR010627">
    <property type="entry name" value="Prepilin_pept_A24_N"/>
</dbReference>
<organism evidence="13 14">
    <name type="scientific">Seleniivibrio woodruffii</name>
    <dbReference type="NCBI Taxonomy" id="1078050"/>
    <lineage>
        <taxon>Bacteria</taxon>
        <taxon>Pseudomonadati</taxon>
        <taxon>Deferribacterota</taxon>
        <taxon>Deferribacteres</taxon>
        <taxon>Deferribacterales</taxon>
        <taxon>Geovibrionaceae</taxon>
        <taxon>Seleniivibrio</taxon>
    </lineage>
</organism>
<dbReference type="PANTHER" id="PTHR30487:SF0">
    <property type="entry name" value="PREPILIN LEADER PEPTIDASE_N-METHYLTRANSFERASE-RELATED"/>
    <property type="match status" value="1"/>
</dbReference>
<feature type="transmembrane region" description="Helical" evidence="10">
    <location>
        <begin position="6"/>
        <end position="25"/>
    </location>
</feature>
<evidence type="ECO:0000259" key="11">
    <source>
        <dbReference type="Pfam" id="PF01478"/>
    </source>
</evidence>
<keyword evidence="4" id="KW-0997">Cell inner membrane</keyword>
<feature type="transmembrane region" description="Helical" evidence="10">
    <location>
        <begin position="230"/>
        <end position="251"/>
    </location>
</feature>
<keyword evidence="9 13" id="KW-0808">Transferase</keyword>
<dbReference type="GO" id="GO:0008168">
    <property type="term" value="F:methyltransferase activity"/>
    <property type="evidence" value="ECO:0007669"/>
    <property type="project" value="UniProtKB-KW"/>
</dbReference>
<dbReference type="InterPro" id="IPR000045">
    <property type="entry name" value="Prepilin_IV_endopep_pep"/>
</dbReference>
<keyword evidence="7 10" id="KW-0472">Membrane</keyword>
<evidence type="ECO:0000313" key="13">
    <source>
        <dbReference type="EMBL" id="TCK62443.1"/>
    </source>
</evidence>
<dbReference type="RefSeq" id="WP_207891239.1">
    <property type="nucleotide sequence ID" value="NZ_SMGG01000003.1"/>
</dbReference>
<reference evidence="13 14" key="1">
    <citation type="submission" date="2019-03" db="EMBL/GenBank/DDBJ databases">
        <title>Genomic Encyclopedia of Type Strains, Phase IV (KMG-IV): sequencing the most valuable type-strain genomes for metagenomic binning, comparative biology and taxonomic classification.</title>
        <authorList>
            <person name="Goeker M."/>
        </authorList>
    </citation>
    <scope>NUCLEOTIDE SEQUENCE [LARGE SCALE GENOMIC DNA]</scope>
    <source>
        <strain evidence="13 14">DSM 24984</strain>
    </source>
</reference>